<dbReference type="AlphaFoldDB" id="A0A392T364"/>
<comment type="caution">
    <text evidence="1">The sequence shown here is derived from an EMBL/GenBank/DDBJ whole genome shotgun (WGS) entry which is preliminary data.</text>
</comment>
<reference evidence="1 2" key="1">
    <citation type="journal article" date="2018" name="Front. Plant Sci.">
        <title>Red Clover (Trifolium pratense) and Zigzag Clover (T. medium) - A Picture of Genomic Similarities and Differences.</title>
        <authorList>
            <person name="Dluhosova J."/>
            <person name="Istvanek J."/>
            <person name="Nedelnik J."/>
            <person name="Repkova J."/>
        </authorList>
    </citation>
    <scope>NUCLEOTIDE SEQUENCE [LARGE SCALE GENOMIC DNA]</scope>
    <source>
        <strain evidence="2">cv. 10/8</strain>
        <tissue evidence="1">Leaf</tissue>
    </source>
</reference>
<keyword evidence="2" id="KW-1185">Reference proteome</keyword>
<protein>
    <submittedName>
        <fullName evidence="1">Uncharacterized protein</fullName>
    </submittedName>
</protein>
<proteinExistence type="predicted"/>
<dbReference type="EMBL" id="LXQA010481988">
    <property type="protein sequence ID" value="MCI54600.1"/>
    <property type="molecule type" value="Genomic_DNA"/>
</dbReference>
<dbReference type="Proteomes" id="UP000265520">
    <property type="component" value="Unassembled WGS sequence"/>
</dbReference>
<feature type="non-terminal residue" evidence="1">
    <location>
        <position position="25"/>
    </location>
</feature>
<accession>A0A392T364</accession>
<evidence type="ECO:0000313" key="2">
    <source>
        <dbReference type="Proteomes" id="UP000265520"/>
    </source>
</evidence>
<organism evidence="1 2">
    <name type="scientific">Trifolium medium</name>
    <dbReference type="NCBI Taxonomy" id="97028"/>
    <lineage>
        <taxon>Eukaryota</taxon>
        <taxon>Viridiplantae</taxon>
        <taxon>Streptophyta</taxon>
        <taxon>Embryophyta</taxon>
        <taxon>Tracheophyta</taxon>
        <taxon>Spermatophyta</taxon>
        <taxon>Magnoliopsida</taxon>
        <taxon>eudicotyledons</taxon>
        <taxon>Gunneridae</taxon>
        <taxon>Pentapetalae</taxon>
        <taxon>rosids</taxon>
        <taxon>fabids</taxon>
        <taxon>Fabales</taxon>
        <taxon>Fabaceae</taxon>
        <taxon>Papilionoideae</taxon>
        <taxon>50 kb inversion clade</taxon>
        <taxon>NPAAA clade</taxon>
        <taxon>Hologalegina</taxon>
        <taxon>IRL clade</taxon>
        <taxon>Trifolieae</taxon>
        <taxon>Trifolium</taxon>
    </lineage>
</organism>
<sequence>MYPEVGRRRVTACQHEMKACVQECM</sequence>
<name>A0A392T364_9FABA</name>
<evidence type="ECO:0000313" key="1">
    <source>
        <dbReference type="EMBL" id="MCI54600.1"/>
    </source>
</evidence>